<evidence type="ECO:0000313" key="1">
    <source>
        <dbReference type="EMBL" id="KAI4530990.1"/>
    </source>
</evidence>
<gene>
    <name evidence="1" type="ORF">MG293_018848</name>
</gene>
<reference evidence="1" key="1">
    <citation type="submission" date="2022-03" db="EMBL/GenBank/DDBJ databases">
        <title>Genomic analyses of argali, domestic sheep and their hybrids provide insights into chromosomal evolution, heterosis and genetic basis of agronomic traits.</title>
        <authorList>
            <person name="Li M."/>
        </authorList>
    </citation>
    <scope>NUCLEOTIDE SEQUENCE</scope>
    <source>
        <strain evidence="1">CAU-MHL-2022a</strain>
        <tissue evidence="1">Skin</tissue>
    </source>
</reference>
<accession>A0AAD4TSU3</accession>
<proteinExistence type="predicted"/>
<organism evidence="1 2">
    <name type="scientific">Ovis ammon polii</name>
    <dbReference type="NCBI Taxonomy" id="230172"/>
    <lineage>
        <taxon>Eukaryota</taxon>
        <taxon>Metazoa</taxon>
        <taxon>Chordata</taxon>
        <taxon>Craniata</taxon>
        <taxon>Vertebrata</taxon>
        <taxon>Euteleostomi</taxon>
        <taxon>Mammalia</taxon>
        <taxon>Eutheria</taxon>
        <taxon>Laurasiatheria</taxon>
        <taxon>Artiodactyla</taxon>
        <taxon>Ruminantia</taxon>
        <taxon>Pecora</taxon>
        <taxon>Bovidae</taxon>
        <taxon>Caprinae</taxon>
        <taxon>Ovis</taxon>
    </lineage>
</organism>
<sequence length="186" mass="21729">MRFRPCWYEKFRAKFQSHKQGRAAVFAQGHQFLRERGQCLLEWLEGTEQQLTGGRNSHLAKGSAEVIRLETLISELEKKARQPALELLQDPSDITSRYPRKKFWIEKPISPAIRKQMEEFSDKFLGLEKGLRGFHGKLMRDLEYKTSEYLERIVAEVCKLPFSCEALITYGSARVSPFVLKRKVFM</sequence>
<comment type="caution">
    <text evidence="1">The sequence shown here is derived from an EMBL/GenBank/DDBJ whole genome shotgun (WGS) entry which is preliminary data.</text>
</comment>
<dbReference type="EMBL" id="JAKZEL010000024">
    <property type="protein sequence ID" value="KAI4530990.1"/>
    <property type="molecule type" value="Genomic_DNA"/>
</dbReference>
<dbReference type="Proteomes" id="UP001214576">
    <property type="component" value="Unassembled WGS sequence"/>
</dbReference>
<dbReference type="AlphaFoldDB" id="A0AAD4TSU3"/>
<keyword evidence="2" id="KW-1185">Reference proteome</keyword>
<evidence type="ECO:0000313" key="2">
    <source>
        <dbReference type="Proteomes" id="UP001214576"/>
    </source>
</evidence>
<name>A0AAD4TSU3_OVIAM</name>
<protein>
    <submittedName>
        <fullName evidence="1">Uncharacterized protein</fullName>
    </submittedName>
</protein>